<dbReference type="InterPro" id="IPR031878">
    <property type="entry name" value="Commissureless"/>
</dbReference>
<dbReference type="AlphaFoldDB" id="A0A6J2XNL0"/>
<dbReference type="Proteomes" id="UP000504635">
    <property type="component" value="Unplaced"/>
</dbReference>
<dbReference type="KEGG" id="soy:115879670"/>
<sequence length="164" mass="18247">MTDAVFLPPTTSFNISDLEVLQVRDGSAEVTRMADPAYQEFLTDVWVGIVLTLMVVSCVCFMCSCLVYHKIQEWKDRAHQSHIPNNQEAGSVESDLPSYTIVSGLPTYEEALEQLKKVKEQRQEKSDSCEKPVPEPSAGTGPLSVFNLFNIYNKNGEDGTLKPS</sequence>
<dbReference type="RefSeq" id="XP_030752455.1">
    <property type="nucleotide sequence ID" value="XM_030896595.1"/>
</dbReference>
<keyword evidence="2" id="KW-0812">Transmembrane</keyword>
<dbReference type="Pfam" id="PF15957">
    <property type="entry name" value="Comm"/>
    <property type="match status" value="1"/>
</dbReference>
<gene>
    <name evidence="4" type="primary">LOC115879670</name>
</gene>
<protein>
    <submittedName>
        <fullName evidence="4">Protein commissureless 2 homolog</fullName>
    </submittedName>
</protein>
<evidence type="ECO:0000256" key="2">
    <source>
        <dbReference type="SAM" id="Phobius"/>
    </source>
</evidence>
<organism evidence="3 4">
    <name type="scientific">Sitophilus oryzae</name>
    <name type="common">Rice weevil</name>
    <name type="synonym">Curculio oryzae</name>
    <dbReference type="NCBI Taxonomy" id="7048"/>
    <lineage>
        <taxon>Eukaryota</taxon>
        <taxon>Metazoa</taxon>
        <taxon>Ecdysozoa</taxon>
        <taxon>Arthropoda</taxon>
        <taxon>Hexapoda</taxon>
        <taxon>Insecta</taxon>
        <taxon>Pterygota</taxon>
        <taxon>Neoptera</taxon>
        <taxon>Endopterygota</taxon>
        <taxon>Coleoptera</taxon>
        <taxon>Polyphaga</taxon>
        <taxon>Cucujiformia</taxon>
        <taxon>Curculionidae</taxon>
        <taxon>Dryophthorinae</taxon>
        <taxon>Sitophilus</taxon>
    </lineage>
</organism>
<dbReference type="GO" id="GO:0007411">
    <property type="term" value="P:axon guidance"/>
    <property type="evidence" value="ECO:0007669"/>
    <property type="project" value="InterPro"/>
</dbReference>
<feature type="compositionally biased region" description="Basic and acidic residues" evidence="1">
    <location>
        <begin position="119"/>
        <end position="133"/>
    </location>
</feature>
<feature type="region of interest" description="Disordered" evidence="1">
    <location>
        <begin position="119"/>
        <end position="143"/>
    </location>
</feature>
<dbReference type="OrthoDB" id="6627098at2759"/>
<proteinExistence type="predicted"/>
<evidence type="ECO:0000313" key="3">
    <source>
        <dbReference type="Proteomes" id="UP000504635"/>
    </source>
</evidence>
<name>A0A6J2XNL0_SITOR</name>
<dbReference type="InParanoid" id="A0A6J2XNL0"/>
<keyword evidence="2" id="KW-0472">Membrane</keyword>
<accession>A0A6J2XNL0</accession>
<keyword evidence="2" id="KW-1133">Transmembrane helix</keyword>
<reference evidence="4" key="1">
    <citation type="submission" date="2025-08" db="UniProtKB">
        <authorList>
            <consortium name="RefSeq"/>
        </authorList>
    </citation>
    <scope>IDENTIFICATION</scope>
    <source>
        <tissue evidence="4">Gonads</tissue>
    </source>
</reference>
<feature type="transmembrane region" description="Helical" evidence="2">
    <location>
        <begin position="45"/>
        <end position="68"/>
    </location>
</feature>
<evidence type="ECO:0000256" key="1">
    <source>
        <dbReference type="SAM" id="MobiDB-lite"/>
    </source>
</evidence>
<dbReference type="GeneID" id="115879670"/>
<keyword evidence="3" id="KW-1185">Reference proteome</keyword>
<evidence type="ECO:0000313" key="4">
    <source>
        <dbReference type="RefSeq" id="XP_030752455.1"/>
    </source>
</evidence>